<dbReference type="Gene3D" id="3.40.50.300">
    <property type="entry name" value="P-loop containing nucleotide triphosphate hydrolases"/>
    <property type="match status" value="1"/>
</dbReference>
<keyword evidence="5 11" id="KW-0863">Zinc-finger</keyword>
<feature type="domain" description="RING-type" evidence="13">
    <location>
        <begin position="608"/>
        <end position="646"/>
    </location>
</feature>
<dbReference type="GO" id="GO:0008270">
    <property type="term" value="F:zinc ion binding"/>
    <property type="evidence" value="ECO:0007669"/>
    <property type="project" value="UniProtKB-KW"/>
</dbReference>
<dbReference type="InterPro" id="IPR049730">
    <property type="entry name" value="SNF2/RAD54-like_C"/>
</dbReference>
<accession>A0A507FKU1</accession>
<evidence type="ECO:0000313" key="16">
    <source>
        <dbReference type="Proteomes" id="UP000320333"/>
    </source>
</evidence>
<reference evidence="15 16" key="1">
    <citation type="journal article" date="2019" name="Sci. Rep.">
        <title>Comparative genomics of chytrid fungi reveal insights into the obligate biotrophic and pathogenic lifestyle of Synchytrium endobioticum.</title>
        <authorList>
            <person name="van de Vossenberg B.T.L.H."/>
            <person name="Warris S."/>
            <person name="Nguyen H.D.T."/>
            <person name="van Gent-Pelzer M.P.E."/>
            <person name="Joly D.L."/>
            <person name="van de Geest H.C."/>
            <person name="Bonants P.J.M."/>
            <person name="Smith D.S."/>
            <person name="Levesque C.A."/>
            <person name="van der Lee T.A.J."/>
        </authorList>
    </citation>
    <scope>NUCLEOTIDE SEQUENCE [LARGE SCALE GENOMIC DNA]</scope>
    <source>
        <strain evidence="15 16">CBS 675.73</strain>
    </source>
</reference>
<dbReference type="GO" id="GO:0003677">
    <property type="term" value="F:DNA binding"/>
    <property type="evidence" value="ECO:0007669"/>
    <property type="project" value="InterPro"/>
</dbReference>
<evidence type="ECO:0000256" key="12">
    <source>
        <dbReference type="SAM" id="MobiDB-lite"/>
    </source>
</evidence>
<dbReference type="OrthoDB" id="2801544at2759"/>
<comment type="caution">
    <text evidence="15">The sequence shown here is derived from an EMBL/GenBank/DDBJ whole genome shotgun (WGS) entry which is preliminary data.</text>
</comment>
<dbReference type="InterPro" id="IPR014001">
    <property type="entry name" value="Helicase_ATP-bd"/>
</dbReference>
<dbReference type="InterPro" id="IPR006642">
    <property type="entry name" value="Rad18_UBZ4"/>
</dbReference>
<evidence type="ECO:0000256" key="4">
    <source>
        <dbReference type="ARBA" id="ARBA00022763"/>
    </source>
</evidence>
<evidence type="ECO:0000256" key="1">
    <source>
        <dbReference type="ARBA" id="ARBA00007025"/>
    </source>
</evidence>
<dbReference type="SUPFAM" id="SSF52540">
    <property type="entry name" value="P-loop containing nucleoside triphosphate hydrolases"/>
    <property type="match status" value="2"/>
</dbReference>
<dbReference type="InterPro" id="IPR038718">
    <property type="entry name" value="SNF2-like_sf"/>
</dbReference>
<dbReference type="GO" id="GO:0005524">
    <property type="term" value="F:ATP binding"/>
    <property type="evidence" value="ECO:0007669"/>
    <property type="project" value="UniProtKB-KW"/>
</dbReference>
<evidence type="ECO:0000256" key="11">
    <source>
        <dbReference type="PROSITE-ProRule" id="PRU00175"/>
    </source>
</evidence>
<keyword evidence="8" id="KW-0862">Zinc</keyword>
<dbReference type="SMART" id="SM00487">
    <property type="entry name" value="DEXDc"/>
    <property type="match status" value="1"/>
</dbReference>
<dbReference type="SUPFAM" id="SSF57850">
    <property type="entry name" value="RING/U-box"/>
    <property type="match status" value="1"/>
</dbReference>
<dbReference type="InterPro" id="IPR000330">
    <property type="entry name" value="SNF2_N"/>
</dbReference>
<sequence>MSKRRSKAAPSSSSSRSDPSGLLHIPPSCLADIVEAPQPRQLRDGFKLFDYQIERTCKSLVVPGVNRTLTSRGGVLADVVGMGKTAQCIALILSSGLSNSEVSLVVTPAHLCAQWKKEISKFTDGLKVEIITELRPGDMRTRIAGYDIIIASMEFITSHMYKFHLQSKGDAFSLHSVQWRRVIFDECHETILLGGENMNVLRSFQAQNVWCVSGTPFTHNDMSIYGIHQLLDIDIKLSVTNNPFAAASKSYRNEAFEYLKKTLYLRNTPASVSSFRASLTPAQRRLLSNTPPEPKYDEKIIFLPYTVFERSFYDERLRRIEDDGNKTKNLYSGRYQSLRQLCCHPEASEDWMKRLANLDPRTNRVLAPLPNDSITTPWTRASSSAKSRGSAPHAFAPVPPLKTNVGLSLDQLAERMIRVKKSETSKLDSTYTRMQHRIGAAENSVQYMETVNVNSGSNTRVSDIVADRGKVTFYDVSGRLGKVADWGHEDETGSQRFRVIEGGSVMYVHPSVGMANLSALPGSQERMAFIFGQKEWIAAEKEECRKNREEAKKIEAEIKYFMQMVDGLRQQRPGLEEKDVRNDEPQGQEVCDSGDASIPSSNNDARNCIICEEDVDLMAVLTCGHKTCRPCLDDWFTKQKSCPVCRKEIRDDGEIFDLDLSLKQTEVPKLKTGTPAQPHPKSNPNSPKKDSGKFLDNTKPATTETDILVIPDVPLTADTSVKPQEPADSHAAPSTPAEAKPEEEKNEGQIAEPPVMQFVPPIVMQHGTKPAAVASFLRDALAASPDTRIIVFSKWHAMLHLLAKTLKSFGIPNLFPKMHLNAEAAELEQSAKTSKSSSSQMFKSNKTPVATPLTDHNYQNLAHSAQIEDPIMEFQTSNEYRVLMLSLTENASGTNLQCANMVVLLEPASGDTSAHALATEQQAIGRAVRYGQTRRVTVCKFIVKGTIEEELYRYQEAERAKRLQTTEGNMVHLKRAQLLECEASFTQTGICIGDPKVIESEPEEVEQEELQIADEMLTASQNNVSSVDDCVILDDIEATDGTSNHKRIRLDTDTINLNRQLQAGPASKKNMNKRKSAISFVCPICNTEIGVDTNEQMNGHVDDCLARNM</sequence>
<dbReference type="Pfam" id="PF00176">
    <property type="entry name" value="SNF2-rel_dom"/>
    <property type="match status" value="1"/>
</dbReference>
<feature type="compositionally biased region" description="Low complexity" evidence="12">
    <location>
        <begin position="830"/>
        <end position="846"/>
    </location>
</feature>
<dbReference type="Gene3D" id="3.40.50.10810">
    <property type="entry name" value="Tandem AAA-ATPase domain"/>
    <property type="match status" value="1"/>
</dbReference>
<dbReference type="GO" id="GO:0006281">
    <property type="term" value="P:DNA repair"/>
    <property type="evidence" value="ECO:0007669"/>
    <property type="project" value="UniProtKB-KW"/>
</dbReference>
<evidence type="ECO:0000256" key="8">
    <source>
        <dbReference type="ARBA" id="ARBA00022833"/>
    </source>
</evidence>
<evidence type="ECO:0000256" key="9">
    <source>
        <dbReference type="ARBA" id="ARBA00022840"/>
    </source>
</evidence>
<feature type="compositionally biased region" description="Low complexity" evidence="12">
    <location>
        <begin position="380"/>
        <end position="391"/>
    </location>
</feature>
<keyword evidence="2" id="KW-0479">Metal-binding</keyword>
<dbReference type="Gene3D" id="3.30.40.10">
    <property type="entry name" value="Zinc/RING finger domain, C3HC4 (zinc finger)"/>
    <property type="match status" value="1"/>
</dbReference>
<feature type="compositionally biased region" description="Low complexity" evidence="12">
    <location>
        <begin position="8"/>
        <end position="20"/>
    </location>
</feature>
<keyword evidence="3" id="KW-0547">Nucleotide-binding</keyword>
<feature type="region of interest" description="Disordered" evidence="12">
    <location>
        <begin position="829"/>
        <end position="849"/>
    </location>
</feature>
<organism evidence="15 16">
    <name type="scientific">Chytriomyces confervae</name>
    <dbReference type="NCBI Taxonomy" id="246404"/>
    <lineage>
        <taxon>Eukaryota</taxon>
        <taxon>Fungi</taxon>
        <taxon>Fungi incertae sedis</taxon>
        <taxon>Chytridiomycota</taxon>
        <taxon>Chytridiomycota incertae sedis</taxon>
        <taxon>Chytridiomycetes</taxon>
        <taxon>Chytridiales</taxon>
        <taxon>Chytriomycetaceae</taxon>
        <taxon>Chytriomyces</taxon>
    </lineage>
</organism>
<evidence type="ECO:0000256" key="5">
    <source>
        <dbReference type="ARBA" id="ARBA00022771"/>
    </source>
</evidence>
<dbReference type="InterPro" id="IPR027417">
    <property type="entry name" value="P-loop_NTPase"/>
</dbReference>
<evidence type="ECO:0000256" key="6">
    <source>
        <dbReference type="ARBA" id="ARBA00022801"/>
    </source>
</evidence>
<evidence type="ECO:0000259" key="14">
    <source>
        <dbReference type="PROSITE" id="PS51192"/>
    </source>
</evidence>
<evidence type="ECO:0008006" key="17">
    <source>
        <dbReference type="Google" id="ProtNLM"/>
    </source>
</evidence>
<feature type="region of interest" description="Disordered" evidence="12">
    <location>
        <begin position="578"/>
        <end position="599"/>
    </location>
</feature>
<evidence type="ECO:0000256" key="2">
    <source>
        <dbReference type="ARBA" id="ARBA00022723"/>
    </source>
</evidence>
<dbReference type="PANTHER" id="PTHR45626">
    <property type="entry name" value="TRANSCRIPTION TERMINATION FACTOR 2-RELATED"/>
    <property type="match status" value="1"/>
</dbReference>
<dbReference type="InterPro" id="IPR001841">
    <property type="entry name" value="Znf_RING"/>
</dbReference>
<comment type="similarity">
    <text evidence="1">Belongs to the SNF2/RAD54 helicase family.</text>
</comment>
<dbReference type="InterPro" id="IPR013083">
    <property type="entry name" value="Znf_RING/FYVE/PHD"/>
</dbReference>
<dbReference type="GO" id="GO:0008094">
    <property type="term" value="F:ATP-dependent activity, acting on DNA"/>
    <property type="evidence" value="ECO:0007669"/>
    <property type="project" value="TreeGrafter"/>
</dbReference>
<protein>
    <recommendedName>
        <fullName evidence="17">RING-type domain-containing protein</fullName>
    </recommendedName>
</protein>
<keyword evidence="16" id="KW-1185">Reference proteome</keyword>
<dbReference type="Pfam" id="PF13920">
    <property type="entry name" value="zf-C3HC4_3"/>
    <property type="match status" value="1"/>
</dbReference>
<keyword evidence="6" id="KW-0378">Hydrolase</keyword>
<keyword evidence="9" id="KW-0067">ATP-binding</keyword>
<name>A0A507FKU1_9FUNG</name>
<dbReference type="SMART" id="SM00734">
    <property type="entry name" value="ZnF_Rad18"/>
    <property type="match status" value="1"/>
</dbReference>
<evidence type="ECO:0000256" key="3">
    <source>
        <dbReference type="ARBA" id="ARBA00022741"/>
    </source>
</evidence>
<evidence type="ECO:0000313" key="15">
    <source>
        <dbReference type="EMBL" id="TPX76934.1"/>
    </source>
</evidence>
<dbReference type="GO" id="GO:0005634">
    <property type="term" value="C:nucleus"/>
    <property type="evidence" value="ECO:0007669"/>
    <property type="project" value="TreeGrafter"/>
</dbReference>
<keyword evidence="7" id="KW-0347">Helicase</keyword>
<evidence type="ECO:0000259" key="13">
    <source>
        <dbReference type="PROSITE" id="PS50089"/>
    </source>
</evidence>
<dbReference type="EMBL" id="QEAP01000032">
    <property type="protein sequence ID" value="TPX76934.1"/>
    <property type="molecule type" value="Genomic_DNA"/>
</dbReference>
<dbReference type="CDD" id="cd18793">
    <property type="entry name" value="SF2_C_SNF"/>
    <property type="match status" value="1"/>
</dbReference>
<gene>
    <name evidence="15" type="ORF">CcCBS67573_g01795</name>
</gene>
<evidence type="ECO:0000256" key="7">
    <source>
        <dbReference type="ARBA" id="ARBA00022806"/>
    </source>
</evidence>
<dbReference type="SMART" id="SM00184">
    <property type="entry name" value="RING"/>
    <property type="match status" value="1"/>
</dbReference>
<evidence type="ECO:0000256" key="10">
    <source>
        <dbReference type="ARBA" id="ARBA00023204"/>
    </source>
</evidence>
<dbReference type="Gene3D" id="3.30.160.60">
    <property type="entry name" value="Classic Zinc Finger"/>
    <property type="match status" value="1"/>
</dbReference>
<dbReference type="InterPro" id="IPR050628">
    <property type="entry name" value="SNF2_RAD54_helicase_TF"/>
</dbReference>
<feature type="region of interest" description="Disordered" evidence="12">
    <location>
        <begin position="666"/>
        <end position="748"/>
    </location>
</feature>
<dbReference type="AlphaFoldDB" id="A0A507FKU1"/>
<feature type="region of interest" description="Disordered" evidence="12">
    <location>
        <begin position="376"/>
        <end position="397"/>
    </location>
</feature>
<dbReference type="PROSITE" id="PS51192">
    <property type="entry name" value="HELICASE_ATP_BIND_1"/>
    <property type="match status" value="1"/>
</dbReference>
<feature type="region of interest" description="Disordered" evidence="12">
    <location>
        <begin position="1"/>
        <end position="23"/>
    </location>
</feature>
<keyword evidence="10" id="KW-0234">DNA repair</keyword>
<proteinExistence type="inferred from homology"/>
<dbReference type="STRING" id="246404.A0A507FKU1"/>
<feature type="domain" description="Helicase ATP-binding" evidence="14">
    <location>
        <begin position="65"/>
        <end position="234"/>
    </location>
</feature>
<dbReference type="GO" id="GO:0016787">
    <property type="term" value="F:hydrolase activity"/>
    <property type="evidence" value="ECO:0007669"/>
    <property type="project" value="UniProtKB-KW"/>
</dbReference>
<dbReference type="GO" id="GO:0004386">
    <property type="term" value="F:helicase activity"/>
    <property type="evidence" value="ECO:0007669"/>
    <property type="project" value="UniProtKB-KW"/>
</dbReference>
<dbReference type="Proteomes" id="UP000320333">
    <property type="component" value="Unassembled WGS sequence"/>
</dbReference>
<dbReference type="PROSITE" id="PS50089">
    <property type="entry name" value="ZF_RING_2"/>
    <property type="match status" value="1"/>
</dbReference>
<keyword evidence="4" id="KW-0227">DNA damage</keyword>
<dbReference type="PANTHER" id="PTHR45626:SF26">
    <property type="entry name" value="FAMILY HELICASE, PUTATIVE (AFU_ORTHOLOGUE AFUA_2G09120)-RELATED"/>
    <property type="match status" value="1"/>
</dbReference>